<organism evidence="1 2">
    <name type="scientific">Bordetella genomosp. 5</name>
    <dbReference type="NCBI Taxonomy" id="1395608"/>
    <lineage>
        <taxon>Bacteria</taxon>
        <taxon>Pseudomonadati</taxon>
        <taxon>Pseudomonadota</taxon>
        <taxon>Betaproteobacteria</taxon>
        <taxon>Burkholderiales</taxon>
        <taxon>Alcaligenaceae</taxon>
        <taxon>Bordetella</taxon>
    </lineage>
</organism>
<keyword evidence="2" id="KW-1185">Reference proteome</keyword>
<dbReference type="PANTHER" id="PTHR13812">
    <property type="entry name" value="KETIMINE REDUCTASE MU-CRYSTALLIN"/>
    <property type="match status" value="1"/>
</dbReference>
<evidence type="ECO:0000313" key="2">
    <source>
        <dbReference type="Proteomes" id="UP000216913"/>
    </source>
</evidence>
<dbReference type="InterPro" id="IPR003462">
    <property type="entry name" value="ODC_Mu_crystall"/>
</dbReference>
<comment type="caution">
    <text evidence="1">The sequence shown here is derived from an EMBL/GenBank/DDBJ whole genome shotgun (WGS) entry which is preliminary data.</text>
</comment>
<sequence length="309" mass="32079">MKHLSDAMIEAVLTPEDAQATLADAFGAFGKGEAAMQRRVRTDAAGVKLSTLGAVIPGQGVVGAKVYTTIAGQFEFVILLFSARDGRPLATLDAAALTRRRTAACTVLAAGKLAPAAPRVLGLFGAGTQGREHVAQLCARFAFEQVLVNDPHAPAGLADTLARQCGVPVALAEPRSLAAQADVLVTASRATTPLFAGDALKAGAFVAAIGSSLPTTRELDDRALVRARAIVVEWREQTLTEAGDLVLADPRCGVADKLVQLDAVLAGAAVRQSPEDIVIYKSVGVGLEDIALAGLAYRRAAEREGWPLP</sequence>
<dbReference type="Proteomes" id="UP000216913">
    <property type="component" value="Unassembled WGS sequence"/>
</dbReference>
<dbReference type="RefSeq" id="WP_094798362.1">
    <property type="nucleotide sequence ID" value="NZ_NEVP01000001.1"/>
</dbReference>
<proteinExistence type="predicted"/>
<dbReference type="Pfam" id="PF02423">
    <property type="entry name" value="OCD_Mu_crystall"/>
    <property type="match status" value="1"/>
</dbReference>
<dbReference type="Gene3D" id="3.30.1780.10">
    <property type="entry name" value="ornithine cyclodeaminase, domain 1"/>
    <property type="match status" value="1"/>
</dbReference>
<dbReference type="InterPro" id="IPR036291">
    <property type="entry name" value="NAD(P)-bd_dom_sf"/>
</dbReference>
<reference evidence="1 2" key="1">
    <citation type="submission" date="2017-05" db="EMBL/GenBank/DDBJ databases">
        <title>Complete and WGS of Bordetella genogroups.</title>
        <authorList>
            <person name="Spilker T."/>
            <person name="LiPuma J."/>
        </authorList>
    </citation>
    <scope>NUCLEOTIDE SEQUENCE [LARGE SCALE GENOMIC DNA]</scope>
    <source>
        <strain evidence="1 2">AU10456</strain>
    </source>
</reference>
<gene>
    <name evidence="1" type="ORF">CAL25_02535</name>
</gene>
<dbReference type="AlphaFoldDB" id="A0A261U1D9"/>
<dbReference type="InterPro" id="IPR023401">
    <property type="entry name" value="ODC_N"/>
</dbReference>
<name>A0A261U1D9_9BORD</name>
<dbReference type="OrthoDB" id="5293744at2"/>
<dbReference type="SUPFAM" id="SSF51735">
    <property type="entry name" value="NAD(P)-binding Rossmann-fold domains"/>
    <property type="match status" value="1"/>
</dbReference>
<dbReference type="PANTHER" id="PTHR13812:SF19">
    <property type="entry name" value="KETIMINE REDUCTASE MU-CRYSTALLIN"/>
    <property type="match status" value="1"/>
</dbReference>
<dbReference type="Gene3D" id="3.40.50.720">
    <property type="entry name" value="NAD(P)-binding Rossmann-like Domain"/>
    <property type="match status" value="1"/>
</dbReference>
<dbReference type="PIRSF" id="PIRSF001439">
    <property type="entry name" value="CryM"/>
    <property type="match status" value="1"/>
</dbReference>
<protein>
    <submittedName>
        <fullName evidence="1">Ornithine cyclodeaminase</fullName>
    </submittedName>
</protein>
<dbReference type="GO" id="GO:0005737">
    <property type="term" value="C:cytoplasm"/>
    <property type="evidence" value="ECO:0007669"/>
    <property type="project" value="TreeGrafter"/>
</dbReference>
<evidence type="ECO:0000313" key="1">
    <source>
        <dbReference type="EMBL" id="OZI55307.1"/>
    </source>
</evidence>
<accession>A0A261U1D9</accession>
<dbReference type="EMBL" id="NEVP01000001">
    <property type="protein sequence ID" value="OZI55307.1"/>
    <property type="molecule type" value="Genomic_DNA"/>
</dbReference>